<evidence type="ECO:0000259" key="3">
    <source>
        <dbReference type="Pfam" id="PF03358"/>
    </source>
</evidence>
<dbReference type="PATRIC" id="fig|742737.3.peg.3174"/>
<dbReference type="AlphaFoldDB" id="G5II70"/>
<dbReference type="Gene3D" id="3.40.50.360">
    <property type="match status" value="1"/>
</dbReference>
<dbReference type="InterPro" id="IPR029039">
    <property type="entry name" value="Flavoprotein-like_sf"/>
</dbReference>
<evidence type="ECO:0000256" key="2">
    <source>
        <dbReference type="ARBA" id="ARBA00022643"/>
    </source>
</evidence>
<dbReference type="PANTHER" id="PTHR43278">
    <property type="entry name" value="NAD(P)H-DEPENDENT FMN-CONTAINING OXIDOREDUCTASE YWQN-RELATED"/>
    <property type="match status" value="1"/>
</dbReference>
<evidence type="ECO:0000256" key="1">
    <source>
        <dbReference type="ARBA" id="ARBA00022630"/>
    </source>
</evidence>
<evidence type="ECO:0000313" key="5">
    <source>
        <dbReference type="Proteomes" id="UP000005384"/>
    </source>
</evidence>
<dbReference type="EMBL" id="ADLN01000084">
    <property type="protein sequence ID" value="EHI58806.1"/>
    <property type="molecule type" value="Genomic_DNA"/>
</dbReference>
<keyword evidence="2" id="KW-0288">FMN</keyword>
<comment type="caution">
    <text evidence="4">The sequence shown here is derived from an EMBL/GenBank/DDBJ whole genome shotgun (WGS) entry which is preliminary data.</text>
</comment>
<name>G5II70_9FIRM</name>
<dbReference type="InterPro" id="IPR051796">
    <property type="entry name" value="ISF_SsuE-like"/>
</dbReference>
<sequence length="276" mass="31795">MMKHDKTNIAVLMGSPRKRDSYQICRLIEQSFHSTPDVTFDYLFLKDYHIEDCRGCDQCFQKGEEFCPCRDDLGILKEKLLAADGIIFASPVYACQITGSLKRVIDRLSYLFHRQELVGKPALTVVTTGGGGLKPAGSYLKMTACGWGCHLIGELGIMSPRFFERSRESAPAFGYDRRYHEAELRKLKRLAGKFEDAVNRQELPVPSFYDIFMFQCLRSKTFVSEVDYEYWKMHGWLESRYYYDVKMNPAKKVFARMMKACIDAVARRMLGTAMPQ</sequence>
<dbReference type="RefSeq" id="WP_006781177.1">
    <property type="nucleotide sequence ID" value="NZ_CP040506.1"/>
</dbReference>
<dbReference type="HOGENOM" id="CLU_050993_1_0_9"/>
<keyword evidence="1" id="KW-0285">Flavoprotein</keyword>
<evidence type="ECO:0000313" key="4">
    <source>
        <dbReference type="EMBL" id="EHI58806.1"/>
    </source>
</evidence>
<dbReference type="Pfam" id="PF03358">
    <property type="entry name" value="FMN_red"/>
    <property type="match status" value="1"/>
</dbReference>
<reference evidence="4 5" key="1">
    <citation type="submission" date="2011-08" db="EMBL/GenBank/DDBJ databases">
        <title>The Genome Sequence of Clostridium hathewayi WAL-18680.</title>
        <authorList>
            <consortium name="The Broad Institute Genome Sequencing Platform"/>
            <person name="Earl A."/>
            <person name="Ward D."/>
            <person name="Feldgarden M."/>
            <person name="Gevers D."/>
            <person name="Finegold S.M."/>
            <person name="Summanen P.H."/>
            <person name="Molitoris D.R."/>
            <person name="Song M."/>
            <person name="Daigneault M."/>
            <person name="Allen-Vercoe E."/>
            <person name="Young S.K."/>
            <person name="Zeng Q."/>
            <person name="Gargeya S."/>
            <person name="Fitzgerald M."/>
            <person name="Haas B."/>
            <person name="Abouelleil A."/>
            <person name="Alvarado L."/>
            <person name="Arachchi H.M."/>
            <person name="Berlin A."/>
            <person name="Brown A."/>
            <person name="Chapman S.B."/>
            <person name="Chen Z."/>
            <person name="Dunbar C."/>
            <person name="Freedman E."/>
            <person name="Gearin G."/>
            <person name="Gellesch M."/>
            <person name="Goldberg J."/>
            <person name="Griggs A."/>
            <person name="Gujja S."/>
            <person name="Heiman D."/>
            <person name="Howarth C."/>
            <person name="Larson L."/>
            <person name="Lui A."/>
            <person name="MacDonald P.J.P."/>
            <person name="Montmayeur A."/>
            <person name="Murphy C."/>
            <person name="Neiman D."/>
            <person name="Pearson M."/>
            <person name="Priest M."/>
            <person name="Roberts A."/>
            <person name="Saif S."/>
            <person name="Shea T."/>
            <person name="Shenoy N."/>
            <person name="Sisk P."/>
            <person name="Stolte C."/>
            <person name="Sykes S."/>
            <person name="Wortman J."/>
            <person name="Nusbaum C."/>
            <person name="Birren B."/>
        </authorList>
    </citation>
    <scope>NUCLEOTIDE SEQUENCE [LARGE SCALE GENOMIC DNA]</scope>
    <source>
        <strain evidence="4 5">WAL-18680</strain>
    </source>
</reference>
<dbReference type="Proteomes" id="UP000005384">
    <property type="component" value="Unassembled WGS sequence"/>
</dbReference>
<dbReference type="GO" id="GO:0016491">
    <property type="term" value="F:oxidoreductase activity"/>
    <property type="evidence" value="ECO:0007669"/>
    <property type="project" value="InterPro"/>
</dbReference>
<feature type="domain" description="NADPH-dependent FMN reductase-like" evidence="3">
    <location>
        <begin position="8"/>
        <end position="154"/>
    </location>
</feature>
<dbReference type="PANTHER" id="PTHR43278:SF2">
    <property type="entry name" value="IRON-SULFUR FLAVOPROTEIN"/>
    <property type="match status" value="1"/>
</dbReference>
<keyword evidence="5" id="KW-1185">Reference proteome</keyword>
<organism evidence="4 5">
    <name type="scientific">Hungatella hathewayi WAL-18680</name>
    <dbReference type="NCBI Taxonomy" id="742737"/>
    <lineage>
        <taxon>Bacteria</taxon>
        <taxon>Bacillati</taxon>
        <taxon>Bacillota</taxon>
        <taxon>Clostridia</taxon>
        <taxon>Lachnospirales</taxon>
        <taxon>Lachnospiraceae</taxon>
        <taxon>Hungatella</taxon>
    </lineage>
</organism>
<dbReference type="InterPro" id="IPR005025">
    <property type="entry name" value="FMN_Rdtase-like_dom"/>
</dbReference>
<accession>G5II70</accession>
<gene>
    <name evidence="4" type="ORF">HMPREF9473_03198</name>
</gene>
<proteinExistence type="predicted"/>
<dbReference type="SUPFAM" id="SSF52218">
    <property type="entry name" value="Flavoproteins"/>
    <property type="match status" value="1"/>
</dbReference>
<protein>
    <recommendedName>
        <fullName evidence="3">NADPH-dependent FMN reductase-like domain-containing protein</fullName>
    </recommendedName>
</protein>